<evidence type="ECO:0000313" key="2">
    <source>
        <dbReference type="EMBL" id="MDL5030955.1"/>
    </source>
</evidence>
<organism evidence="2 3">
    <name type="scientific">Roseateles subflavus</name>
    <dbReference type="NCBI Taxonomy" id="3053353"/>
    <lineage>
        <taxon>Bacteria</taxon>
        <taxon>Pseudomonadati</taxon>
        <taxon>Pseudomonadota</taxon>
        <taxon>Betaproteobacteria</taxon>
        <taxon>Burkholderiales</taxon>
        <taxon>Sphaerotilaceae</taxon>
        <taxon>Roseateles</taxon>
    </lineage>
</organism>
<protein>
    <recommendedName>
        <fullName evidence="4">Transposase</fullName>
    </recommendedName>
</protein>
<evidence type="ECO:0008006" key="4">
    <source>
        <dbReference type="Google" id="ProtNLM"/>
    </source>
</evidence>
<keyword evidence="3" id="KW-1185">Reference proteome</keyword>
<dbReference type="RefSeq" id="WP_285981076.1">
    <property type="nucleotide sequence ID" value="NZ_JASVDS010000001.1"/>
</dbReference>
<dbReference type="Proteomes" id="UP001238603">
    <property type="component" value="Unassembled WGS sequence"/>
</dbReference>
<sequence length="150" mass="16850">MRKRGRNLADTDVDMIVGMLDGWSGPLSWQGLIDAVEKRLFCGYTRQALSKHDRIAQAFRLSRIRLAEAGAARGPKRALTPTEQALSERLTRREAEVTRLKAENQRLLERHVLWLYNAQARGLTSAELEQPLPPVHRGQTKATLRRAGGG</sequence>
<accession>A0ABT7LFH1</accession>
<keyword evidence="1" id="KW-0175">Coiled coil</keyword>
<reference evidence="2 3" key="1">
    <citation type="submission" date="2023-06" db="EMBL/GenBank/DDBJ databases">
        <title>Pelomonas sp. APW6 16S ribosomal RNA gene genome sequencing and assembly.</title>
        <authorList>
            <person name="Woo H."/>
        </authorList>
    </citation>
    <scope>NUCLEOTIDE SEQUENCE [LARGE SCALE GENOMIC DNA]</scope>
    <source>
        <strain evidence="2 3">APW6</strain>
    </source>
</reference>
<evidence type="ECO:0000313" key="3">
    <source>
        <dbReference type="Proteomes" id="UP001238603"/>
    </source>
</evidence>
<comment type="caution">
    <text evidence="2">The sequence shown here is derived from an EMBL/GenBank/DDBJ whole genome shotgun (WGS) entry which is preliminary data.</text>
</comment>
<evidence type="ECO:0000256" key="1">
    <source>
        <dbReference type="SAM" id="Coils"/>
    </source>
</evidence>
<feature type="coiled-coil region" evidence="1">
    <location>
        <begin position="83"/>
        <end position="110"/>
    </location>
</feature>
<gene>
    <name evidence="2" type="ORF">QRD43_03470</name>
</gene>
<proteinExistence type="predicted"/>
<dbReference type="EMBL" id="JASVDS010000001">
    <property type="protein sequence ID" value="MDL5030955.1"/>
    <property type="molecule type" value="Genomic_DNA"/>
</dbReference>
<name>A0ABT7LFH1_9BURK</name>